<accession>A0AAN9V6E4</accession>
<dbReference type="AlphaFoldDB" id="A0AAN9V6E4"/>
<proteinExistence type="predicted"/>
<name>A0AAN9V6E4_9ORTH</name>
<sequence>MLLEPSNVIDNERESDVEVIFSAKPPSKQKCKEIQTGPVPQFQTKVIWRKKIKLLQMRLYRRNKKISNIAELIKELIKDI</sequence>
<dbReference type="Proteomes" id="UP001378592">
    <property type="component" value="Unassembled WGS sequence"/>
</dbReference>
<reference evidence="1 2" key="1">
    <citation type="submission" date="2024-03" db="EMBL/GenBank/DDBJ databases">
        <title>The genome assembly and annotation of the cricket Gryllus longicercus Weissman &amp; Gray.</title>
        <authorList>
            <person name="Szrajer S."/>
            <person name="Gray D."/>
            <person name="Ylla G."/>
        </authorList>
    </citation>
    <scope>NUCLEOTIDE SEQUENCE [LARGE SCALE GENOMIC DNA]</scope>
    <source>
        <strain evidence="1">DAG 2021-001</strain>
        <tissue evidence="1">Whole body minus gut</tissue>
    </source>
</reference>
<comment type="caution">
    <text evidence="1">The sequence shown here is derived from an EMBL/GenBank/DDBJ whole genome shotgun (WGS) entry which is preliminary data.</text>
</comment>
<gene>
    <name evidence="1" type="ORF">R5R35_010312</name>
</gene>
<protein>
    <submittedName>
        <fullName evidence="1">Uncharacterized protein</fullName>
    </submittedName>
</protein>
<organism evidence="1 2">
    <name type="scientific">Gryllus longicercus</name>
    <dbReference type="NCBI Taxonomy" id="2509291"/>
    <lineage>
        <taxon>Eukaryota</taxon>
        <taxon>Metazoa</taxon>
        <taxon>Ecdysozoa</taxon>
        <taxon>Arthropoda</taxon>
        <taxon>Hexapoda</taxon>
        <taxon>Insecta</taxon>
        <taxon>Pterygota</taxon>
        <taxon>Neoptera</taxon>
        <taxon>Polyneoptera</taxon>
        <taxon>Orthoptera</taxon>
        <taxon>Ensifera</taxon>
        <taxon>Gryllidea</taxon>
        <taxon>Grylloidea</taxon>
        <taxon>Gryllidae</taxon>
        <taxon>Gryllinae</taxon>
        <taxon>Gryllus</taxon>
    </lineage>
</organism>
<evidence type="ECO:0000313" key="1">
    <source>
        <dbReference type="EMBL" id="KAK7789357.1"/>
    </source>
</evidence>
<keyword evidence="2" id="KW-1185">Reference proteome</keyword>
<evidence type="ECO:0000313" key="2">
    <source>
        <dbReference type="Proteomes" id="UP001378592"/>
    </source>
</evidence>
<dbReference type="EMBL" id="JAZDUA010000774">
    <property type="protein sequence ID" value="KAK7789357.1"/>
    <property type="molecule type" value="Genomic_DNA"/>
</dbReference>